<dbReference type="Pfam" id="PF07687">
    <property type="entry name" value="M20_dimer"/>
    <property type="match status" value="1"/>
</dbReference>
<dbReference type="SUPFAM" id="SSF55031">
    <property type="entry name" value="Bacterial exopeptidase dimerisation domain"/>
    <property type="match status" value="1"/>
</dbReference>
<dbReference type="PIRSF" id="PIRSF005962">
    <property type="entry name" value="Pept_M20D_amidohydro"/>
    <property type="match status" value="1"/>
</dbReference>
<accession>A0ABS1Z667</accession>
<keyword evidence="1" id="KW-0378">Hydrolase</keyword>
<evidence type="ECO:0000259" key="2">
    <source>
        <dbReference type="Pfam" id="PF07687"/>
    </source>
</evidence>
<dbReference type="InterPro" id="IPR017439">
    <property type="entry name" value="Amidohydrolase"/>
</dbReference>
<proteinExistence type="predicted"/>
<gene>
    <name evidence="3" type="ORF">JJB79_08655</name>
</gene>
<dbReference type="InterPro" id="IPR036264">
    <property type="entry name" value="Bact_exopeptidase_dim_dom"/>
</dbReference>
<feature type="domain" description="Peptidase M20 dimerisation" evidence="2">
    <location>
        <begin position="183"/>
        <end position="274"/>
    </location>
</feature>
<evidence type="ECO:0000313" key="3">
    <source>
        <dbReference type="EMBL" id="MBM0747483.1"/>
    </source>
</evidence>
<name>A0ABS1Z667_9GAMM</name>
<evidence type="ECO:0000256" key="1">
    <source>
        <dbReference type="ARBA" id="ARBA00022801"/>
    </source>
</evidence>
<dbReference type="Gene3D" id="3.40.630.10">
    <property type="entry name" value="Zn peptidases"/>
    <property type="match status" value="1"/>
</dbReference>
<dbReference type="PANTHER" id="PTHR11014:SF63">
    <property type="entry name" value="METALLOPEPTIDASE, PUTATIVE (AFU_ORTHOLOGUE AFUA_6G09600)-RELATED"/>
    <property type="match status" value="1"/>
</dbReference>
<dbReference type="InterPro" id="IPR011650">
    <property type="entry name" value="Peptidase_M20_dimer"/>
</dbReference>
<dbReference type="Gene3D" id="3.30.70.360">
    <property type="match status" value="1"/>
</dbReference>
<dbReference type="SUPFAM" id="SSF53187">
    <property type="entry name" value="Zn-dependent exopeptidases"/>
    <property type="match status" value="1"/>
</dbReference>
<dbReference type="EMBL" id="JAFCXS010000005">
    <property type="protein sequence ID" value="MBM0747483.1"/>
    <property type="molecule type" value="Genomic_DNA"/>
</dbReference>
<dbReference type="InterPro" id="IPR002933">
    <property type="entry name" value="Peptidase_M20"/>
</dbReference>
<keyword evidence="4" id="KW-1185">Reference proteome</keyword>
<dbReference type="PANTHER" id="PTHR11014">
    <property type="entry name" value="PEPTIDASE M20 FAMILY MEMBER"/>
    <property type="match status" value="1"/>
</dbReference>
<organism evidence="3 4">
    <name type="scientific">Pantoea eucrina</name>
    <dbReference type="NCBI Taxonomy" id="472693"/>
    <lineage>
        <taxon>Bacteria</taxon>
        <taxon>Pseudomonadati</taxon>
        <taxon>Pseudomonadota</taxon>
        <taxon>Gammaproteobacteria</taxon>
        <taxon>Enterobacterales</taxon>
        <taxon>Erwiniaceae</taxon>
        <taxon>Pantoea</taxon>
    </lineage>
</organism>
<sequence length="382" mass="40726">MSPSELTQLKEQLVAFRQELHRFPELSNQEFATTQRIRQQLEAHNIRILPLALTTGLVAEVGPATGPLVVLRGDIDALPIEEHSGVEFTSAHPGVMHACGHDFHSAAILGAAILLKSRETQLAGRVRFIFQAAEETGEGAPAVLASGALQDAFAIFGLHNDPSLPAGVAGSRAGALTAAVDRFALQITGTGSHAAHPNQGNDPIVIAAHIVSAVQTLISRNLPSAENAVFSITQLHSGSTWNVIPESAWLEGTVRTFSAAARERIEQRFRELVKGISAAFAAEIVITWQAGPPAVINDAHWTAFALQQAALNGLDAREIAATPIGEDFAYYQQHIPGAFIMIGTGEAWPLHHPAFRINDDVLLPAAHYLAALAEAAFAQRPV</sequence>
<dbReference type="RefSeq" id="WP_203025536.1">
    <property type="nucleotide sequence ID" value="NZ_JAFCXS010000005.1"/>
</dbReference>
<protein>
    <submittedName>
        <fullName evidence="3">Amidohydrolase</fullName>
    </submittedName>
</protein>
<evidence type="ECO:0000313" key="4">
    <source>
        <dbReference type="Proteomes" id="UP000809137"/>
    </source>
</evidence>
<dbReference type="NCBIfam" id="TIGR01891">
    <property type="entry name" value="amidohydrolases"/>
    <property type="match status" value="1"/>
</dbReference>
<dbReference type="Proteomes" id="UP000809137">
    <property type="component" value="Unassembled WGS sequence"/>
</dbReference>
<comment type="caution">
    <text evidence="3">The sequence shown here is derived from an EMBL/GenBank/DDBJ whole genome shotgun (WGS) entry which is preliminary data.</text>
</comment>
<dbReference type="Pfam" id="PF01546">
    <property type="entry name" value="Peptidase_M20"/>
    <property type="match status" value="1"/>
</dbReference>
<reference evidence="3 4" key="1">
    <citation type="submission" date="2021-01" db="EMBL/GenBank/DDBJ databases">
        <title>Complete genome sequence of Pantoea eucrina OB49, a heavy metal tolerant bacterium with PGPR potential isolated from wheat in Algeria.</title>
        <authorList>
            <person name="Lekired A."/>
            <person name="Ouzari I.H."/>
        </authorList>
    </citation>
    <scope>NUCLEOTIDE SEQUENCE [LARGE SCALE GENOMIC DNA]</scope>
    <source>
        <strain evidence="3 4">OB49</strain>
    </source>
</reference>